<reference evidence="3" key="1">
    <citation type="journal article" date="2025" name="Foods">
        <title>Unveiling the Microbial Signatures of Arabica Coffee Cherries: Insights into Ripeness Specific Diversity, Functional Traits, and Implications for Quality and Safety.</title>
        <authorList>
            <consortium name="RefSeq"/>
            <person name="Tenea G.N."/>
            <person name="Cifuentes V."/>
            <person name="Reyes P."/>
            <person name="Cevallos-Vallejos M."/>
        </authorList>
    </citation>
    <scope>NUCLEOTIDE SEQUENCE [LARGE SCALE GENOMIC DNA]</scope>
</reference>
<protein>
    <recommendedName>
        <fullName evidence="2">DUF7870 domain-containing protein</fullName>
    </recommendedName>
</protein>
<accession>A0A6P6V496</accession>
<dbReference type="InterPro" id="IPR057192">
    <property type="entry name" value="DUF7870"/>
</dbReference>
<dbReference type="OrthoDB" id="1919622at2759"/>
<organism evidence="3 4">
    <name type="scientific">Coffea arabica</name>
    <name type="common">Arabian coffee</name>
    <dbReference type="NCBI Taxonomy" id="13443"/>
    <lineage>
        <taxon>Eukaryota</taxon>
        <taxon>Viridiplantae</taxon>
        <taxon>Streptophyta</taxon>
        <taxon>Embryophyta</taxon>
        <taxon>Tracheophyta</taxon>
        <taxon>Spermatophyta</taxon>
        <taxon>Magnoliopsida</taxon>
        <taxon>eudicotyledons</taxon>
        <taxon>Gunneridae</taxon>
        <taxon>Pentapetalae</taxon>
        <taxon>asterids</taxon>
        <taxon>lamiids</taxon>
        <taxon>Gentianales</taxon>
        <taxon>Rubiaceae</taxon>
        <taxon>Ixoroideae</taxon>
        <taxon>Gardenieae complex</taxon>
        <taxon>Bertiereae - Coffeeae clade</taxon>
        <taxon>Coffeeae</taxon>
        <taxon>Coffea</taxon>
    </lineage>
</organism>
<evidence type="ECO:0000256" key="1">
    <source>
        <dbReference type="SAM" id="Phobius"/>
    </source>
</evidence>
<evidence type="ECO:0000259" key="2">
    <source>
        <dbReference type="Pfam" id="PF25276"/>
    </source>
</evidence>
<dbReference type="AlphaFoldDB" id="A0A6P6V496"/>
<keyword evidence="3" id="KW-1185">Reference proteome</keyword>
<dbReference type="PANTHER" id="PTHR33597:SF11">
    <property type="entry name" value="OS07G0620600 PROTEIN"/>
    <property type="match status" value="1"/>
</dbReference>
<name>A0A6P6V496_COFAR</name>
<dbReference type="Proteomes" id="UP001652660">
    <property type="component" value="Chromosome 11c"/>
</dbReference>
<evidence type="ECO:0000313" key="3">
    <source>
        <dbReference type="Proteomes" id="UP001652660"/>
    </source>
</evidence>
<proteinExistence type="predicted"/>
<keyword evidence="1" id="KW-0812">Transmembrane</keyword>
<keyword evidence="1" id="KW-0472">Membrane</keyword>
<reference evidence="4" key="2">
    <citation type="submission" date="2025-08" db="UniProtKB">
        <authorList>
            <consortium name="RefSeq"/>
        </authorList>
    </citation>
    <scope>IDENTIFICATION</scope>
    <source>
        <tissue evidence="4">Leaves</tissue>
    </source>
</reference>
<feature type="transmembrane region" description="Helical" evidence="1">
    <location>
        <begin position="42"/>
        <end position="60"/>
    </location>
</feature>
<evidence type="ECO:0000313" key="4">
    <source>
        <dbReference type="RefSeq" id="XP_027097555.1"/>
    </source>
</evidence>
<dbReference type="GeneID" id="113717100"/>
<gene>
    <name evidence="4" type="primary">LOC113717100</name>
</gene>
<dbReference type="PANTHER" id="PTHR33597">
    <property type="entry name" value="OS02G0760400 PROTEIN"/>
    <property type="match status" value="1"/>
</dbReference>
<feature type="domain" description="DUF7870" evidence="2">
    <location>
        <begin position="229"/>
        <end position="405"/>
    </location>
</feature>
<keyword evidence="1" id="KW-1133">Transmembrane helix</keyword>
<sequence length="406" mass="46111">MDTAQGNGANNGMKVKVSNNVGTLLIVKASDSRVLQIMSKSLLLAIVLLTLPYIGSIVVGPSNAIYGSDMDFNLASFKSLAILFHDLVDEGLLRRGHKGLILGYGIDGLAKDLEFLKDNDNNLVIQSSSNLEDKNLIQDETFDFVVSFRFNKIKAVDCVLKKGGIVITQLCSNPSTMLKKQPNYRVVYLRSFEKTIVAMRKVGLSNVLANSTRKPTGCGIIQEERKAALNGIEDALLEPPRRTLLKSNNGMRKIRFLPDLLEDSLATYERRIFISDEKNGVQEWFKKNYPTRKQHFEMYTLEVRSFRSDKSSRRSMIASQVTGLPDWLRNNVKEEDFVVMKAEAQLVEELMKEKTMCLVDELFLECKNQWQDDEAEQRKSKMTYWQCLALYGSLRDQGVAVHQWWS</sequence>
<dbReference type="Pfam" id="PF25276">
    <property type="entry name" value="DUF7870"/>
    <property type="match status" value="1"/>
</dbReference>
<dbReference type="RefSeq" id="XP_027097555.1">
    <property type="nucleotide sequence ID" value="XM_027241754.1"/>
</dbReference>